<keyword evidence="1" id="KW-0472">Membrane</keyword>
<dbReference type="STRING" id="1419482.SAMN05444266_102289"/>
<evidence type="ECO:0000313" key="2">
    <source>
        <dbReference type="EMBL" id="SHL16892.1"/>
    </source>
</evidence>
<dbReference type="Proteomes" id="UP000184420">
    <property type="component" value="Unassembled WGS sequence"/>
</dbReference>
<accession>A0A1M6YFH5</accession>
<organism evidence="2 3">
    <name type="scientific">Chitinophaga jiangningensis</name>
    <dbReference type="NCBI Taxonomy" id="1419482"/>
    <lineage>
        <taxon>Bacteria</taxon>
        <taxon>Pseudomonadati</taxon>
        <taxon>Bacteroidota</taxon>
        <taxon>Chitinophagia</taxon>
        <taxon>Chitinophagales</taxon>
        <taxon>Chitinophagaceae</taxon>
        <taxon>Chitinophaga</taxon>
    </lineage>
</organism>
<proteinExistence type="predicted"/>
<reference evidence="2 3" key="1">
    <citation type="submission" date="2016-11" db="EMBL/GenBank/DDBJ databases">
        <authorList>
            <person name="Jaros S."/>
            <person name="Januszkiewicz K."/>
            <person name="Wedrychowicz H."/>
        </authorList>
    </citation>
    <scope>NUCLEOTIDE SEQUENCE [LARGE SCALE GENOMIC DNA]</scope>
    <source>
        <strain evidence="2 3">DSM 27406</strain>
    </source>
</reference>
<evidence type="ECO:0000256" key="1">
    <source>
        <dbReference type="SAM" id="Phobius"/>
    </source>
</evidence>
<dbReference type="OrthoDB" id="7057889at2"/>
<gene>
    <name evidence="2" type="ORF">SAMN05444266_102289</name>
</gene>
<name>A0A1M6YFH5_9BACT</name>
<feature type="transmembrane region" description="Helical" evidence="1">
    <location>
        <begin position="31"/>
        <end position="50"/>
    </location>
</feature>
<dbReference type="AlphaFoldDB" id="A0A1M6YFH5"/>
<dbReference type="EMBL" id="FRBL01000002">
    <property type="protein sequence ID" value="SHL16892.1"/>
    <property type="molecule type" value="Genomic_DNA"/>
</dbReference>
<keyword evidence="3" id="KW-1185">Reference proteome</keyword>
<keyword evidence="1" id="KW-0812">Transmembrane</keyword>
<evidence type="ECO:0000313" key="3">
    <source>
        <dbReference type="Proteomes" id="UP000184420"/>
    </source>
</evidence>
<keyword evidence="1" id="KW-1133">Transmembrane helix</keyword>
<protein>
    <submittedName>
        <fullName evidence="2">HlyD family secretion protein</fullName>
    </submittedName>
</protein>
<sequence>MSVKHIPLESSLMSEEVNEVLGAGPSFMMRWGNILLFAVILLFLTLSGLIRYPDIITGKVTVAPLQAPTSVTINNGSIQSTLVQNGQVVTKGQALLLHSGGDTIAAPAAGKVVFERSTDSHIIYTKPTLILSILPEHGDYLTTVTLPSAGAGKVQIGQEVSIHLNDYPSGEFGKLAGKVLSRPLPAGNGAVSIDIQLKDGNISSYQKPLDIYKAMDGRAEIVTANKRLIQRILSFLN</sequence>
<dbReference type="RefSeq" id="WP_073078999.1">
    <property type="nucleotide sequence ID" value="NZ_FRBL01000002.1"/>
</dbReference>